<evidence type="ECO:0000313" key="1">
    <source>
        <dbReference type="EMBL" id="KKK68792.1"/>
    </source>
</evidence>
<protein>
    <submittedName>
        <fullName evidence="1">Uncharacterized protein</fullName>
    </submittedName>
</protein>
<comment type="caution">
    <text evidence="1">The sequence shown here is derived from an EMBL/GenBank/DDBJ whole genome shotgun (WGS) entry which is preliminary data.</text>
</comment>
<dbReference type="AlphaFoldDB" id="A0A0F8XI48"/>
<sequence>MDISNPNIDFAFPFSKEQKKKDFRLLAKKFLKSKSYVEMERYGRLLMLNAFKQHGKSEEIGPMLDVLNNYEFYFDYRFRSKQKVHFSHLTNVFLLGLYLYHKSPKIKECFEKANRIESTVNLKVQRGSKKTLNKYWDYSGGSIFMEFLYRWRFTALSHDIGIPIQQAEGNLIKIGEHLEEFGAVTGIRLNSIDEILSFKSKFLNYVFSESVKVYDPTFKTELRHTNLEYLDKKIQSISLLEYMKLQQIYPNKGEIFHDHGIFGALVFLILINKSFQKNDKKPRTTKSFWHPYLFQTSIIKIAKAIAMHNLNQNEEVLKKSLTIKSDLQFIDLEREPIAWLLKISDLLQIWDKPRIKSFNKLINPNSLSINF</sequence>
<organism evidence="1">
    <name type="scientific">marine sediment metagenome</name>
    <dbReference type="NCBI Taxonomy" id="412755"/>
    <lineage>
        <taxon>unclassified sequences</taxon>
        <taxon>metagenomes</taxon>
        <taxon>ecological metagenomes</taxon>
    </lineage>
</organism>
<feature type="non-terminal residue" evidence="1">
    <location>
        <position position="371"/>
    </location>
</feature>
<dbReference type="EMBL" id="LAZR01058965">
    <property type="protein sequence ID" value="KKK68792.1"/>
    <property type="molecule type" value="Genomic_DNA"/>
</dbReference>
<gene>
    <name evidence="1" type="ORF">LCGC14_2940500</name>
</gene>
<proteinExistence type="predicted"/>
<accession>A0A0F8XI48</accession>
<reference evidence="1" key="1">
    <citation type="journal article" date="2015" name="Nature">
        <title>Complex archaea that bridge the gap between prokaryotes and eukaryotes.</title>
        <authorList>
            <person name="Spang A."/>
            <person name="Saw J.H."/>
            <person name="Jorgensen S.L."/>
            <person name="Zaremba-Niedzwiedzka K."/>
            <person name="Martijn J."/>
            <person name="Lind A.E."/>
            <person name="van Eijk R."/>
            <person name="Schleper C."/>
            <person name="Guy L."/>
            <person name="Ettema T.J."/>
        </authorList>
    </citation>
    <scope>NUCLEOTIDE SEQUENCE</scope>
</reference>
<name>A0A0F8XI48_9ZZZZ</name>